<dbReference type="RefSeq" id="WP_124997008.1">
    <property type="nucleotide sequence ID" value="NZ_BHYK01000001.1"/>
</dbReference>
<organism evidence="1 2">
    <name type="scientific">Clostridium tagluense</name>
    <dbReference type="NCBI Taxonomy" id="360422"/>
    <lineage>
        <taxon>Bacteria</taxon>
        <taxon>Bacillati</taxon>
        <taxon>Bacillota</taxon>
        <taxon>Clostridia</taxon>
        <taxon>Eubacteriales</taxon>
        <taxon>Clostridiaceae</taxon>
        <taxon>Clostridium</taxon>
    </lineage>
</organism>
<protein>
    <submittedName>
        <fullName evidence="1">ABC transporter substrate-binding protein</fullName>
    </submittedName>
</protein>
<dbReference type="Pfam" id="PF13416">
    <property type="entry name" value="SBP_bac_8"/>
    <property type="match status" value="1"/>
</dbReference>
<proteinExistence type="predicted"/>
<evidence type="ECO:0000313" key="1">
    <source>
        <dbReference type="EMBL" id="GCD08490.1"/>
    </source>
</evidence>
<reference evidence="1 2" key="1">
    <citation type="submission" date="2018-11" db="EMBL/GenBank/DDBJ databases">
        <title>Genome sequencing and assembly of Clostridium tagluense strain A121.</title>
        <authorList>
            <person name="Murakami T."/>
            <person name="Segawa T."/>
            <person name="Shcherbakova V.A."/>
            <person name="Mori H."/>
            <person name="Yoshimura Y."/>
        </authorList>
    </citation>
    <scope>NUCLEOTIDE SEQUENCE [LARGE SCALE GENOMIC DNA]</scope>
    <source>
        <strain evidence="1 2">A121</strain>
    </source>
</reference>
<dbReference type="Proteomes" id="UP000287872">
    <property type="component" value="Unassembled WGS sequence"/>
</dbReference>
<dbReference type="PANTHER" id="PTHR42779">
    <property type="entry name" value="PROTEIN YNJB"/>
    <property type="match status" value="1"/>
</dbReference>
<accession>A0A401UFZ2</accession>
<name>A0A401UFZ2_9CLOT</name>
<dbReference type="OrthoDB" id="3239593at2"/>
<dbReference type="Gene3D" id="3.40.190.10">
    <property type="entry name" value="Periplasmic binding protein-like II"/>
    <property type="match status" value="2"/>
</dbReference>
<dbReference type="InterPro" id="IPR027020">
    <property type="entry name" value="YnjB"/>
</dbReference>
<dbReference type="SUPFAM" id="SSF53850">
    <property type="entry name" value="Periplasmic binding protein-like II"/>
    <property type="match status" value="1"/>
</dbReference>
<gene>
    <name evidence="1" type="ORF">Ctaglu_01130</name>
</gene>
<dbReference type="PROSITE" id="PS51257">
    <property type="entry name" value="PROKAR_LIPOPROTEIN"/>
    <property type="match status" value="1"/>
</dbReference>
<dbReference type="PANTHER" id="PTHR42779:SF1">
    <property type="entry name" value="PROTEIN YNJB"/>
    <property type="match status" value="1"/>
</dbReference>
<dbReference type="AlphaFoldDB" id="A0A401UFZ2"/>
<dbReference type="PIRSF" id="PIRSF029172">
    <property type="entry name" value="UCP029172_ABC_sbc_YnjB"/>
    <property type="match status" value="1"/>
</dbReference>
<dbReference type="NCBIfam" id="NF008633">
    <property type="entry name" value="PRK11622.1"/>
    <property type="match status" value="1"/>
</dbReference>
<sequence length="396" mass="45108">MKKKCKRMNLVFLVILAMLFVGCGKIKDNSEKTVSMYMWGGSESINNYMDKWVAPKLKGQGIKLNRVPVTDIKDTINKLITEKQVGKDDGSVDILWLNGENFRLSKDSKILSEPFVDTLPSYNKYVAVDSPEVKYDFGEETNGLEAPWGKVQFVFIYDSEKVKNPPKSFKQLKIWMKNNPGKFSYPASEDFTGSAFLRQGLFELNGGYKKFMTDFNEKAMEDASKPLWNYLNEIKPYLWQQGKTYPENLAKLDKLYSNGEVWMTMGYDEARAESEIKKGTFPKSTKTFVLDAGTLANTHFLTIPFNSNHKDSAKQVIDFLLSPEAQIAKFNPNNWGDGLSIDINKLSPEDVKKVNAIDRGKSTLGLKELQSHRIPEIKADYVKFIEKGWNDNVAKK</sequence>
<dbReference type="InterPro" id="IPR006059">
    <property type="entry name" value="SBP"/>
</dbReference>
<evidence type="ECO:0000313" key="2">
    <source>
        <dbReference type="Proteomes" id="UP000287872"/>
    </source>
</evidence>
<keyword evidence="2" id="KW-1185">Reference proteome</keyword>
<dbReference type="EMBL" id="BHYK01000001">
    <property type="protein sequence ID" value="GCD08490.1"/>
    <property type="molecule type" value="Genomic_DNA"/>
</dbReference>
<comment type="caution">
    <text evidence="1">The sequence shown here is derived from an EMBL/GenBank/DDBJ whole genome shotgun (WGS) entry which is preliminary data.</text>
</comment>